<dbReference type="InterPro" id="IPR006439">
    <property type="entry name" value="HAD-SF_hydro_IA"/>
</dbReference>
<keyword evidence="1" id="KW-0378">Hydrolase</keyword>
<dbReference type="SFLD" id="SFLDG01129">
    <property type="entry name" value="C1.5:_HAD__Beta-PGM__Phosphata"/>
    <property type="match status" value="1"/>
</dbReference>
<keyword evidence="2" id="KW-1185">Reference proteome</keyword>
<dbReference type="PANTHER" id="PTHR43481">
    <property type="entry name" value="FRUCTOSE-1-PHOSPHATE PHOSPHATASE"/>
    <property type="match status" value="1"/>
</dbReference>
<protein>
    <submittedName>
        <fullName evidence="1">HAD-IA family hydrolase</fullName>
    </submittedName>
</protein>
<dbReference type="SFLD" id="SFLDS00003">
    <property type="entry name" value="Haloacid_Dehalogenase"/>
    <property type="match status" value="1"/>
</dbReference>
<evidence type="ECO:0000313" key="1">
    <source>
        <dbReference type="EMBL" id="MBU8864781.1"/>
    </source>
</evidence>
<dbReference type="InterPro" id="IPR051806">
    <property type="entry name" value="HAD-like_SPP"/>
</dbReference>
<reference evidence="1 2" key="1">
    <citation type="submission" date="2021-06" db="EMBL/GenBank/DDBJ databases">
        <authorList>
            <person name="Jeong J.W."/>
        </authorList>
    </citation>
    <scope>NUCLEOTIDE SEQUENCE [LARGE SCALE GENOMIC DNA]</scope>
    <source>
        <strain evidence="1 2">MMS21-TAE1-1</strain>
    </source>
</reference>
<dbReference type="SFLD" id="SFLDG01135">
    <property type="entry name" value="C1.5.6:_HAD__Beta-PGM__Phospha"/>
    <property type="match status" value="1"/>
</dbReference>
<dbReference type="GO" id="GO:0016787">
    <property type="term" value="F:hydrolase activity"/>
    <property type="evidence" value="ECO:0007669"/>
    <property type="project" value="UniProtKB-KW"/>
</dbReference>
<dbReference type="PANTHER" id="PTHR43481:SF4">
    <property type="entry name" value="GLYCEROL-1-PHOSPHATE PHOSPHOHYDROLASE 1-RELATED"/>
    <property type="match status" value="1"/>
</dbReference>
<dbReference type="Proteomes" id="UP000824166">
    <property type="component" value="Unassembled WGS sequence"/>
</dbReference>
<organism evidence="1 2">
    <name type="scientific">Paenarthrobacter aromaticivorans</name>
    <dbReference type="NCBI Taxonomy" id="2849150"/>
    <lineage>
        <taxon>Bacteria</taxon>
        <taxon>Bacillati</taxon>
        <taxon>Actinomycetota</taxon>
        <taxon>Actinomycetes</taxon>
        <taxon>Micrococcales</taxon>
        <taxon>Micrococcaceae</taxon>
        <taxon>Paenarthrobacter</taxon>
    </lineage>
</organism>
<sequence length="234" mass="24442">MSHPAEPTSPSAQAERSPTLTVRAVLFDMDGTLVDSTAIVEQVWLEFAERYGLDYNEILRTSHGVQAGDTVRRYAPAGADLEALTAELGQMERTRTDGVIALPGAEALLAALPEDAIALVTSADRILADIRMKAAGLSMPSTAVTAEGVTRGKPHPEGYLKAAALLGAEPADVVVFEDAPAGIAAARAAGMRTVVVGDAGGQLEPGMWRIPDYSAVTVTAMKHDDGGHLITLTL</sequence>
<dbReference type="NCBIfam" id="TIGR01509">
    <property type="entry name" value="HAD-SF-IA-v3"/>
    <property type="match status" value="1"/>
</dbReference>
<dbReference type="EMBL" id="JAHOPC010000001">
    <property type="protein sequence ID" value="MBU8864781.1"/>
    <property type="molecule type" value="Genomic_DNA"/>
</dbReference>
<name>A0ABS6HZ62_9MICC</name>
<comment type="caution">
    <text evidence="1">The sequence shown here is derived from an EMBL/GenBank/DDBJ whole genome shotgun (WGS) entry which is preliminary data.</text>
</comment>
<accession>A0ABS6HZ62</accession>
<proteinExistence type="predicted"/>
<evidence type="ECO:0000313" key="2">
    <source>
        <dbReference type="Proteomes" id="UP000824166"/>
    </source>
</evidence>
<dbReference type="NCBIfam" id="TIGR01549">
    <property type="entry name" value="HAD-SF-IA-v1"/>
    <property type="match status" value="1"/>
</dbReference>
<dbReference type="RefSeq" id="WP_216921420.1">
    <property type="nucleotide sequence ID" value="NZ_JAHOPC010000001.1"/>
</dbReference>
<gene>
    <name evidence="1" type="ORF">KSW38_00525</name>
</gene>
<dbReference type="Pfam" id="PF00702">
    <property type="entry name" value="Hydrolase"/>
    <property type="match status" value="1"/>
</dbReference>